<name>A0A6M7U6N8_RHILI</name>
<comment type="caution">
    <text evidence="1">The sequence shown here is derived from an EMBL/GenBank/DDBJ whole genome shotgun (WGS) entry which is preliminary data.</text>
</comment>
<dbReference type="Proteomes" id="UP000093737">
    <property type="component" value="Unassembled WGS sequence"/>
</dbReference>
<sequence>MIKTRLSSPSLADRGARLAGVGFSDRLVPRQVGAADYEFPAAPVPQEPDRAEPAAPSVPLPGGAAFSRFADSCPSVRGQDKTAPAAAATLAGADSSNAMLLPDHVMVLVRAVAAYERCTNERAVALALTEYATMIGAGALARAVADLGDELADIPAHARHAANRFRGGGP</sequence>
<proteinExistence type="predicted"/>
<organism evidence="1 2">
    <name type="scientific">Rhizobium loti</name>
    <name type="common">Mesorhizobium loti</name>
    <dbReference type="NCBI Taxonomy" id="381"/>
    <lineage>
        <taxon>Bacteria</taxon>
        <taxon>Pseudomonadati</taxon>
        <taxon>Pseudomonadota</taxon>
        <taxon>Alphaproteobacteria</taxon>
        <taxon>Hyphomicrobiales</taxon>
        <taxon>Phyllobacteriaceae</taxon>
        <taxon>Mesorhizobium</taxon>
    </lineage>
</organism>
<evidence type="ECO:0000313" key="2">
    <source>
        <dbReference type="Proteomes" id="UP000093737"/>
    </source>
</evidence>
<dbReference type="EMBL" id="LYTK01000001">
    <property type="protein sequence ID" value="OBQ72368.1"/>
    <property type="molecule type" value="Genomic_DNA"/>
</dbReference>
<dbReference type="AlphaFoldDB" id="A0A6M7U6N8"/>
<gene>
    <name evidence="1" type="ORF">A8145_06030</name>
</gene>
<reference evidence="1 2" key="1">
    <citation type="submission" date="2016-05" db="EMBL/GenBank/DDBJ databases">
        <authorList>
            <person name="Ramsay J.P."/>
        </authorList>
    </citation>
    <scope>NUCLEOTIDE SEQUENCE [LARGE SCALE GENOMIC DNA]</scope>
    <source>
        <strain evidence="1 2">NZP2042</strain>
    </source>
</reference>
<evidence type="ECO:0000313" key="1">
    <source>
        <dbReference type="EMBL" id="OBQ72368.1"/>
    </source>
</evidence>
<dbReference type="RefSeq" id="WP_065005016.1">
    <property type="nucleotide sequence ID" value="NZ_CP033334.1"/>
</dbReference>
<accession>A0A6M7U6N8</accession>
<protein>
    <submittedName>
        <fullName evidence="1">Uncharacterized protein</fullName>
    </submittedName>
</protein>